<name>A0A364N6H1_STELY</name>
<keyword evidence="2" id="KW-1185">Reference proteome</keyword>
<protein>
    <submittedName>
        <fullName evidence="1">Uncharacterized protein</fullName>
    </submittedName>
</protein>
<organism evidence="1 2">
    <name type="scientific">Stemphylium lycopersici</name>
    <name type="common">Tomato gray leaf spot disease fungus</name>
    <name type="synonym">Thyrospora lycopersici</name>
    <dbReference type="NCBI Taxonomy" id="183478"/>
    <lineage>
        <taxon>Eukaryota</taxon>
        <taxon>Fungi</taxon>
        <taxon>Dikarya</taxon>
        <taxon>Ascomycota</taxon>
        <taxon>Pezizomycotina</taxon>
        <taxon>Dothideomycetes</taxon>
        <taxon>Pleosporomycetidae</taxon>
        <taxon>Pleosporales</taxon>
        <taxon>Pleosporineae</taxon>
        <taxon>Pleosporaceae</taxon>
        <taxon>Stemphylium</taxon>
    </lineage>
</organism>
<comment type="caution">
    <text evidence="1">The sequence shown here is derived from an EMBL/GenBank/DDBJ whole genome shotgun (WGS) entry which is preliminary data.</text>
</comment>
<accession>A0A364N6H1</accession>
<proteinExistence type="predicted"/>
<evidence type="ECO:0000313" key="2">
    <source>
        <dbReference type="Proteomes" id="UP000249619"/>
    </source>
</evidence>
<reference evidence="2" key="1">
    <citation type="submission" date="2018-05" db="EMBL/GenBank/DDBJ databases">
        <title>Draft genome sequence of Stemphylium lycopersici strain CIDEFI 213.</title>
        <authorList>
            <person name="Medina R."/>
            <person name="Franco M.E.E."/>
            <person name="Lucentini C.G."/>
            <person name="Saparrat M.C.N."/>
            <person name="Balatti P.A."/>
        </authorList>
    </citation>
    <scope>NUCLEOTIDE SEQUENCE [LARGE SCALE GENOMIC DNA]</scope>
    <source>
        <strain evidence="2">CIDEFI 213</strain>
    </source>
</reference>
<dbReference type="EMBL" id="QGDH01000044">
    <property type="protein sequence ID" value="RAR12842.1"/>
    <property type="molecule type" value="Genomic_DNA"/>
</dbReference>
<dbReference type="AlphaFoldDB" id="A0A364N6H1"/>
<gene>
    <name evidence="1" type="ORF">DDE83_003761</name>
</gene>
<dbReference type="Proteomes" id="UP000249619">
    <property type="component" value="Unassembled WGS sequence"/>
</dbReference>
<evidence type="ECO:0000313" key="1">
    <source>
        <dbReference type="EMBL" id="RAR12842.1"/>
    </source>
</evidence>
<sequence>MTAIATGVVMTFEYLRWQALRPKFQGSKNIKAVKKKQSAGIDSNKTVTANQGPISEQTPAMSMHMVCISTGHIHAAINTPKMISHSKPRVAKGIEQDSLRLLGAGVYLDRLDSMIVDAEAKYAGLRFSGIGVRG</sequence>